<reference evidence="2" key="1">
    <citation type="journal article" date="2015" name="J. Biotechnol.">
        <title>The structure of the Cyberlindnera jadinii genome and its relation to Candida utilis analyzed by the occurrence of single nucleotide polymorphisms.</title>
        <authorList>
            <person name="Rupp O."/>
            <person name="Brinkrolf K."/>
            <person name="Buerth C."/>
            <person name="Kunigo M."/>
            <person name="Schneider J."/>
            <person name="Jaenicke S."/>
            <person name="Goesmann A."/>
            <person name="Puehler A."/>
            <person name="Jaeger K.-E."/>
            <person name="Ernst J.F."/>
        </authorList>
    </citation>
    <scope>NUCLEOTIDE SEQUENCE [LARGE SCALE GENOMIC DNA]</scope>
    <source>
        <strain evidence="2">ATCC 18201 / CBS 1600 / BCRC 20928 / JCM 3617 / NBRC 0987 / NRRL Y-1542</strain>
    </source>
</reference>
<protein>
    <submittedName>
        <fullName evidence="1">Uncharacterized protein</fullName>
    </submittedName>
</protein>
<sequence>MIHSFLRHQESTRKFPRRRCPVLFQKASLVCSIRARMYVCQTVSSESESVVMKR</sequence>
<dbReference type="Proteomes" id="UP000038830">
    <property type="component" value="Unassembled WGS sequence"/>
</dbReference>
<accession>A0A0H5C993</accession>
<proteinExistence type="predicted"/>
<organism evidence="1 2">
    <name type="scientific">Cyberlindnera jadinii (strain ATCC 18201 / CBS 1600 / BCRC 20928 / JCM 3617 / NBRC 0987 / NRRL Y-1542)</name>
    <name type="common">Torula yeast</name>
    <name type="synonym">Candida utilis</name>
    <dbReference type="NCBI Taxonomy" id="983966"/>
    <lineage>
        <taxon>Eukaryota</taxon>
        <taxon>Fungi</taxon>
        <taxon>Dikarya</taxon>
        <taxon>Ascomycota</taxon>
        <taxon>Saccharomycotina</taxon>
        <taxon>Saccharomycetes</taxon>
        <taxon>Phaffomycetales</taxon>
        <taxon>Phaffomycetaceae</taxon>
        <taxon>Cyberlindnera</taxon>
    </lineage>
</organism>
<dbReference type="AlphaFoldDB" id="A0A0H5C993"/>
<dbReference type="EMBL" id="CDQK01000007">
    <property type="protein sequence ID" value="CEP24863.1"/>
    <property type="molecule type" value="Genomic_DNA"/>
</dbReference>
<name>A0A0H5C993_CYBJN</name>
<gene>
    <name evidence="1" type="ORF">BN1211_5796</name>
</gene>
<evidence type="ECO:0000313" key="2">
    <source>
        <dbReference type="Proteomes" id="UP000038830"/>
    </source>
</evidence>
<evidence type="ECO:0000313" key="1">
    <source>
        <dbReference type="EMBL" id="CEP24863.1"/>
    </source>
</evidence>